<evidence type="ECO:0000256" key="2">
    <source>
        <dbReference type="SAM" id="Phobius"/>
    </source>
</evidence>
<dbReference type="EMBL" id="FJOG01000016">
    <property type="protein sequence ID" value="CZR60662.1"/>
    <property type="molecule type" value="Genomic_DNA"/>
</dbReference>
<gene>
    <name evidence="3" type="ORF">PAC_10558</name>
</gene>
<reference evidence="3 4" key="1">
    <citation type="submission" date="2016-03" db="EMBL/GenBank/DDBJ databases">
        <authorList>
            <person name="Ploux O."/>
        </authorList>
    </citation>
    <scope>NUCLEOTIDE SEQUENCE [LARGE SCALE GENOMIC DNA]</scope>
    <source>
        <strain evidence="3 4">UAMH 11012</strain>
    </source>
</reference>
<dbReference type="OrthoDB" id="4765944at2759"/>
<organism evidence="3 4">
    <name type="scientific">Phialocephala subalpina</name>
    <dbReference type="NCBI Taxonomy" id="576137"/>
    <lineage>
        <taxon>Eukaryota</taxon>
        <taxon>Fungi</taxon>
        <taxon>Dikarya</taxon>
        <taxon>Ascomycota</taxon>
        <taxon>Pezizomycotina</taxon>
        <taxon>Leotiomycetes</taxon>
        <taxon>Helotiales</taxon>
        <taxon>Mollisiaceae</taxon>
        <taxon>Phialocephala</taxon>
        <taxon>Phialocephala fortinii species complex</taxon>
    </lineage>
</organism>
<feature type="compositionally biased region" description="Acidic residues" evidence="1">
    <location>
        <begin position="102"/>
        <end position="112"/>
    </location>
</feature>
<protein>
    <submittedName>
        <fullName evidence="3">Uncharacterized protein</fullName>
    </submittedName>
</protein>
<evidence type="ECO:0000313" key="3">
    <source>
        <dbReference type="EMBL" id="CZR60662.1"/>
    </source>
</evidence>
<keyword evidence="4" id="KW-1185">Reference proteome</keyword>
<dbReference type="AlphaFoldDB" id="A0A1L7X6N1"/>
<feature type="compositionally biased region" description="Polar residues" evidence="1">
    <location>
        <begin position="90"/>
        <end position="100"/>
    </location>
</feature>
<name>A0A1L7X6N1_9HELO</name>
<feature type="region of interest" description="Disordered" evidence="1">
    <location>
        <begin position="90"/>
        <end position="113"/>
    </location>
</feature>
<keyword evidence="2" id="KW-0472">Membrane</keyword>
<feature type="transmembrane region" description="Helical" evidence="2">
    <location>
        <begin position="592"/>
        <end position="610"/>
    </location>
</feature>
<accession>A0A1L7X6N1</accession>
<keyword evidence="2" id="KW-0812">Transmembrane</keyword>
<sequence length="624" mass="70638">MIPDNSNRNRLLLTEISRSPFSASEEQSCHLYDARAREDLEIVDLKAGYSPGLLAETAEASDAIFDTSVSVPPMSGCLLSDLAIQPGESSSYSVASTGANSEDLEDSDETEGQEFWNSQRLNPENSQKLWEAFRKVLLYGPNRKLPGVRVHPDLASKEDNPNTPFCIIDQITPGALISMELSLATVWLDRFQTWRIWAVIYEHLRESWLKGMSIAKKNWSEMVPRYNTSVSEHPGHFTENWAFFEGDSVTVEELSFTRFGFPSSEFRRCMKSDGSTTEIWSKAGKHVARTPNSRQEASISGRSWTICPGSQTMPWSSLALSSSQVILGHDLNTVKVAECAIVFPKRYAGPWPTTPWTNWCCRNAITDSDSKRKYSGLYFERDRWRIFGESTEYSIVETRSSIAILTSLWHQLPYYSMVTLTDTPGFSLDYIENQMTWSDVGLSPCHEFAGVTIFQLAVRRLITEWGEQWNSTLKLITSMSRVQIDGILDPVQRRDLRSSDAEAQERPFTARELLLKSYDMIGELARDLRSLTKDLNTSTTVIALNSVGMNCEKLITYQQGIESRLLDLIERKLVEIDSSDAFHTLPPRSPGVYISSLCWGLLTFLILLAISWSWRDRPLYGCCE</sequence>
<proteinExistence type="predicted"/>
<evidence type="ECO:0000313" key="4">
    <source>
        <dbReference type="Proteomes" id="UP000184330"/>
    </source>
</evidence>
<evidence type="ECO:0000256" key="1">
    <source>
        <dbReference type="SAM" id="MobiDB-lite"/>
    </source>
</evidence>
<keyword evidence="2" id="KW-1133">Transmembrane helix</keyword>
<dbReference type="Proteomes" id="UP000184330">
    <property type="component" value="Unassembled WGS sequence"/>
</dbReference>